<keyword evidence="3" id="KW-0436">Ligase</keyword>
<dbReference type="CDD" id="cd05930">
    <property type="entry name" value="A_NRPS"/>
    <property type="match status" value="1"/>
</dbReference>
<dbReference type="FunFam" id="3.40.50.980:FF:000001">
    <property type="entry name" value="Non-ribosomal peptide synthetase"/>
    <property type="match status" value="1"/>
</dbReference>
<dbReference type="GO" id="GO:0044550">
    <property type="term" value="P:secondary metabolite biosynthetic process"/>
    <property type="evidence" value="ECO:0007669"/>
    <property type="project" value="TreeGrafter"/>
</dbReference>
<dbReference type="SUPFAM" id="SSF53474">
    <property type="entry name" value="alpha/beta-Hydrolases"/>
    <property type="match status" value="1"/>
</dbReference>
<evidence type="ECO:0000256" key="1">
    <source>
        <dbReference type="ARBA" id="ARBA00022450"/>
    </source>
</evidence>
<comment type="caution">
    <text evidence="5">The sequence shown here is derived from an EMBL/GenBank/DDBJ whole genome shotgun (WGS) entry which is preliminary data.</text>
</comment>
<dbReference type="InterPro" id="IPR036736">
    <property type="entry name" value="ACP-like_sf"/>
</dbReference>
<dbReference type="EMBL" id="JADGJH010001981">
    <property type="protein sequence ID" value="KAJ3105869.1"/>
    <property type="molecule type" value="Genomic_DNA"/>
</dbReference>
<dbReference type="InterPro" id="IPR045851">
    <property type="entry name" value="AMP-bd_C_sf"/>
</dbReference>
<name>A0AAD5STX6_9FUNG</name>
<dbReference type="NCBIfam" id="TIGR01733">
    <property type="entry name" value="AA-adenyl-dom"/>
    <property type="match status" value="1"/>
</dbReference>
<dbReference type="GO" id="GO:0016874">
    <property type="term" value="F:ligase activity"/>
    <property type="evidence" value="ECO:0007669"/>
    <property type="project" value="UniProtKB-KW"/>
</dbReference>
<dbReference type="Pfam" id="PF00501">
    <property type="entry name" value="AMP-binding"/>
    <property type="match status" value="1"/>
</dbReference>
<dbReference type="InterPro" id="IPR020806">
    <property type="entry name" value="PKS_PP-bd"/>
</dbReference>
<dbReference type="GO" id="GO:0031177">
    <property type="term" value="F:phosphopantetheine binding"/>
    <property type="evidence" value="ECO:0007669"/>
    <property type="project" value="InterPro"/>
</dbReference>
<dbReference type="PROSITE" id="PS50075">
    <property type="entry name" value="CARRIER"/>
    <property type="match status" value="1"/>
</dbReference>
<sequence>MQSLSIQNLTELSNVHQSILSTFGNIVNGYLEQTYELIHNAFENSACTHGDAIAVESVGREISYAELDKRANYLARQLRNLGVTTGVSVVIATGRRIEMMLSMYAVLKSGGTYVPIDPSIPQERINLIVSQSMAVLALVTDDTAHQFENLDQIQVLPVSEILDANISEKESTKLPDIASGDNTAFVVFTSGSTGIPKGVKISHAGVARLFDEPLKMSNVSRGVRMCHFLNVGFDAGQAEVFVCHAGGATLVLRESTDISKTIQSIDILHITPTGLSLLDPIDFPNLKQVFIGSEPVTDALVERWASRVRLINLYGPTETSCFVTGCVLKPGEDVTIGNPLFNTAIYLLDNAKGLVPPGVVGEIYVSGVCVSNGYLNASERGKFMPCMSGNGLMYATGDMGRWLSNGKLQILGRRDEQIKLGGYRVELNEVANTIMSHISVSRAAVVVAENNLIAYVAPKCDESEVRNWLIQKLPQYMIPAIFIFMDELPINVNGKVDRVMLMSLEVPKVEEADVLAMSALQLHLAKIWSTVIGDKGLLIGPKSSFFSIGGNSLAVVKMTALANEQGFKFTVADVFRTPTLEKLADDGSVHSLSSKSLESIAKLSHRPIILCLHGYGTSAEIFDIQMQEIQRALPEVEFLFVNAPYVSQKSDVSQHFQGPYFKWWKSENFLLRHVLSSNKQGVDHVVSKINAINGINGENVVGLLGFSEGAEMKTVDKLRAKNSIKCQWKFSILMSCGKLIPNLFDSIQISTPSLHIFGSDLEKKRSFSIRKSYAGNLEVLGHNKGHLVPRDEKFTTAFVSRIKSLISME</sequence>
<dbReference type="InterPro" id="IPR006162">
    <property type="entry name" value="Ppantetheine_attach_site"/>
</dbReference>
<dbReference type="InterPro" id="IPR005645">
    <property type="entry name" value="FSH-like_dom"/>
</dbReference>
<protein>
    <recommendedName>
        <fullName evidence="4">Carrier domain-containing protein</fullName>
    </recommendedName>
</protein>
<dbReference type="Gene3D" id="1.10.1200.10">
    <property type="entry name" value="ACP-like"/>
    <property type="match status" value="1"/>
</dbReference>
<dbReference type="Pfam" id="PF13193">
    <property type="entry name" value="AMP-binding_C"/>
    <property type="match status" value="1"/>
</dbReference>
<dbReference type="InterPro" id="IPR020845">
    <property type="entry name" value="AMP-binding_CS"/>
</dbReference>
<dbReference type="InterPro" id="IPR042099">
    <property type="entry name" value="ANL_N_sf"/>
</dbReference>
<keyword evidence="1" id="KW-0596">Phosphopantetheine</keyword>
<dbReference type="InterPro" id="IPR025110">
    <property type="entry name" value="AMP-bd_C"/>
</dbReference>
<dbReference type="GO" id="GO:0043041">
    <property type="term" value="P:amino acid activation for nonribosomal peptide biosynthetic process"/>
    <property type="evidence" value="ECO:0007669"/>
    <property type="project" value="TreeGrafter"/>
</dbReference>
<dbReference type="PROSITE" id="PS00012">
    <property type="entry name" value="PHOSPHOPANTETHEINE"/>
    <property type="match status" value="1"/>
</dbReference>
<evidence type="ECO:0000259" key="4">
    <source>
        <dbReference type="PROSITE" id="PS50075"/>
    </source>
</evidence>
<dbReference type="SMART" id="SM00823">
    <property type="entry name" value="PKS_PP"/>
    <property type="match status" value="1"/>
</dbReference>
<dbReference type="Proteomes" id="UP001211907">
    <property type="component" value="Unassembled WGS sequence"/>
</dbReference>
<feature type="domain" description="Carrier" evidence="4">
    <location>
        <begin position="515"/>
        <end position="591"/>
    </location>
</feature>
<dbReference type="InterPro" id="IPR029058">
    <property type="entry name" value="AB_hydrolase_fold"/>
</dbReference>
<dbReference type="AlphaFoldDB" id="A0AAD5STX6"/>
<dbReference type="Gene3D" id="3.30.300.30">
    <property type="match status" value="1"/>
</dbReference>
<reference evidence="5" key="1">
    <citation type="submission" date="2020-05" db="EMBL/GenBank/DDBJ databases">
        <title>Phylogenomic resolution of chytrid fungi.</title>
        <authorList>
            <person name="Stajich J.E."/>
            <person name="Amses K."/>
            <person name="Simmons R."/>
            <person name="Seto K."/>
            <person name="Myers J."/>
            <person name="Bonds A."/>
            <person name="Quandt C.A."/>
            <person name="Barry K."/>
            <person name="Liu P."/>
            <person name="Grigoriev I."/>
            <person name="Longcore J.E."/>
            <person name="James T.Y."/>
        </authorList>
    </citation>
    <scope>NUCLEOTIDE SEQUENCE</scope>
    <source>
        <strain evidence="5">JEL0513</strain>
    </source>
</reference>
<organism evidence="5 6">
    <name type="scientific">Physocladia obscura</name>
    <dbReference type="NCBI Taxonomy" id="109957"/>
    <lineage>
        <taxon>Eukaryota</taxon>
        <taxon>Fungi</taxon>
        <taxon>Fungi incertae sedis</taxon>
        <taxon>Chytridiomycota</taxon>
        <taxon>Chytridiomycota incertae sedis</taxon>
        <taxon>Chytridiomycetes</taxon>
        <taxon>Chytridiales</taxon>
        <taxon>Chytriomycetaceae</taxon>
        <taxon>Physocladia</taxon>
    </lineage>
</organism>
<dbReference type="SUPFAM" id="SSF56801">
    <property type="entry name" value="Acetyl-CoA synthetase-like"/>
    <property type="match status" value="1"/>
</dbReference>
<dbReference type="PROSITE" id="PS00455">
    <property type="entry name" value="AMP_BINDING"/>
    <property type="match status" value="1"/>
</dbReference>
<dbReference type="InterPro" id="IPR009081">
    <property type="entry name" value="PP-bd_ACP"/>
</dbReference>
<proteinExistence type="predicted"/>
<dbReference type="InterPro" id="IPR000873">
    <property type="entry name" value="AMP-dep_synth/lig_dom"/>
</dbReference>
<evidence type="ECO:0000313" key="5">
    <source>
        <dbReference type="EMBL" id="KAJ3105869.1"/>
    </source>
</evidence>
<dbReference type="Pfam" id="PF03959">
    <property type="entry name" value="FSH1"/>
    <property type="match status" value="1"/>
</dbReference>
<evidence type="ECO:0000256" key="3">
    <source>
        <dbReference type="ARBA" id="ARBA00022598"/>
    </source>
</evidence>
<evidence type="ECO:0000256" key="2">
    <source>
        <dbReference type="ARBA" id="ARBA00022553"/>
    </source>
</evidence>
<keyword evidence="2" id="KW-0597">Phosphoprotein</keyword>
<dbReference type="PANTHER" id="PTHR45527">
    <property type="entry name" value="NONRIBOSOMAL PEPTIDE SYNTHETASE"/>
    <property type="match status" value="1"/>
</dbReference>
<dbReference type="GO" id="GO:0005737">
    <property type="term" value="C:cytoplasm"/>
    <property type="evidence" value="ECO:0007669"/>
    <property type="project" value="TreeGrafter"/>
</dbReference>
<dbReference type="PANTHER" id="PTHR45527:SF1">
    <property type="entry name" value="FATTY ACID SYNTHASE"/>
    <property type="match status" value="1"/>
</dbReference>
<dbReference type="Gene3D" id="3.40.50.1820">
    <property type="entry name" value="alpha/beta hydrolase"/>
    <property type="match status" value="1"/>
</dbReference>
<dbReference type="Gene3D" id="3.40.50.12780">
    <property type="entry name" value="N-terminal domain of ligase-like"/>
    <property type="match status" value="1"/>
</dbReference>
<accession>A0AAD5STX6</accession>
<gene>
    <name evidence="5" type="ORF">HK100_003813</name>
</gene>
<keyword evidence="6" id="KW-1185">Reference proteome</keyword>
<dbReference type="Pfam" id="PF00550">
    <property type="entry name" value="PP-binding"/>
    <property type="match status" value="1"/>
</dbReference>
<dbReference type="InterPro" id="IPR010071">
    <property type="entry name" value="AA_adenyl_dom"/>
</dbReference>
<evidence type="ECO:0000313" key="6">
    <source>
        <dbReference type="Proteomes" id="UP001211907"/>
    </source>
</evidence>
<dbReference type="SUPFAM" id="SSF47336">
    <property type="entry name" value="ACP-like"/>
    <property type="match status" value="1"/>
</dbReference>